<feature type="region of interest" description="Disordered" evidence="1">
    <location>
        <begin position="259"/>
        <end position="310"/>
    </location>
</feature>
<dbReference type="OrthoDB" id="249703at2759"/>
<dbReference type="OMA" id="ECSYTDA"/>
<dbReference type="Proteomes" id="UP000016933">
    <property type="component" value="Unassembled WGS sequence"/>
</dbReference>
<dbReference type="Gene3D" id="3.60.15.10">
    <property type="entry name" value="Ribonuclease Z/Hydroxyacylglutathione hydrolase-like"/>
    <property type="match status" value="1"/>
</dbReference>
<reference evidence="3" key="1">
    <citation type="journal article" date="2012" name="PLoS Genet.">
        <title>The genomes of the fungal plant pathogens Cladosporium fulvum and Dothistroma septosporum reveal adaptation to different hosts and lifestyles but also signatures of common ancestry.</title>
        <authorList>
            <person name="de Wit P.J.G.M."/>
            <person name="van der Burgt A."/>
            <person name="Oekmen B."/>
            <person name="Stergiopoulos I."/>
            <person name="Abd-Elsalam K.A."/>
            <person name="Aerts A.L."/>
            <person name="Bahkali A.H."/>
            <person name="Beenen H.G."/>
            <person name="Chettri P."/>
            <person name="Cox M.P."/>
            <person name="Datema E."/>
            <person name="de Vries R.P."/>
            <person name="Dhillon B."/>
            <person name="Ganley A.R."/>
            <person name="Griffiths S.A."/>
            <person name="Guo Y."/>
            <person name="Hamelin R.C."/>
            <person name="Henrissat B."/>
            <person name="Kabir M.S."/>
            <person name="Jashni M.K."/>
            <person name="Kema G."/>
            <person name="Klaubauf S."/>
            <person name="Lapidus A."/>
            <person name="Levasseur A."/>
            <person name="Lindquist E."/>
            <person name="Mehrabi R."/>
            <person name="Ohm R.A."/>
            <person name="Owen T.J."/>
            <person name="Salamov A."/>
            <person name="Schwelm A."/>
            <person name="Schijlen E."/>
            <person name="Sun H."/>
            <person name="van den Burg H.A."/>
            <person name="van Ham R.C.H.J."/>
            <person name="Zhang S."/>
            <person name="Goodwin S.B."/>
            <person name="Grigoriev I.V."/>
            <person name="Collemare J."/>
            <person name="Bradshaw R.E."/>
        </authorList>
    </citation>
    <scope>NUCLEOTIDE SEQUENCE [LARGE SCALE GENOMIC DNA]</scope>
    <source>
        <strain evidence="3">NZE10 / CBS 128990</strain>
    </source>
</reference>
<dbReference type="PANTHER" id="PTHR28283:SF1">
    <property type="entry name" value="3',5'-CYCLIC-NUCLEOTIDE PHOSPHODIESTERASE 1"/>
    <property type="match status" value="1"/>
</dbReference>
<feature type="compositionally biased region" description="Polar residues" evidence="1">
    <location>
        <begin position="85"/>
        <end position="101"/>
    </location>
</feature>
<dbReference type="SUPFAM" id="SSF56281">
    <property type="entry name" value="Metallo-hydrolase/oxidoreductase"/>
    <property type="match status" value="1"/>
</dbReference>
<dbReference type="eggNOG" id="ENOG502RFKK">
    <property type="taxonomic scope" value="Eukaryota"/>
</dbReference>
<sequence>MKDTRDVEAGSDIGLHTQEPALQVICLGSSGGPSEENVTAFLVRSIGSEWAKGSLLAVDAGSHLAPITRILEQNFPSISGDRMARNSNGSHASNGDSNSSPKRLERAPLSPSPSSLEYCPPRPEPTVLSEGPFAGLKFPNQSARANALHVLRTYVATYLITHPHLDHLSGFAINTAAFHATSRPKTLAALPSTVDAIKEHIFNDVIWPNLTDEDGGVGFVTFQRLKEGGDVMIGEGEGRGYIDVCDGLSARAFKVSHGTCTKGPPSHHHRGSIPGIPDGNPPYNGSIAGTSQERPTSFSQLQSGPPTPGISSRQGFFNSHPSPAVQPTDHHHACVVDSTAFFLRDEYTQREVLIFGDVEPDSISLTPRNHIIWQEAARKIAHGTLGAVFIECSYDDSQIDALLFGHLNPKHLMAELQYLGRQVNEAKTVREAQKNSKKRKRSGVNGLDNIAMNVSLEYDHRKRSRSLANRTVFADDRRRRSAPDNSVPGAPTGSANHYHFHLDNDMISPQNTSFPRSAVATEDSTASSTQHELHDMPLSGIKILIIHIKDTLKDGPHVSETILTQLQDHEARLREEGHGLGCDFVVSQSGESYVF</sequence>
<proteinExistence type="predicted"/>
<name>N1PVZ7_DOTSN</name>
<gene>
    <name evidence="2" type="ORF">DOTSEDRAFT_69492</name>
</gene>
<feature type="compositionally biased region" description="Basic and acidic residues" evidence="1">
    <location>
        <begin position="473"/>
        <end position="482"/>
    </location>
</feature>
<keyword evidence="3" id="KW-1185">Reference proteome</keyword>
<dbReference type="PRINTS" id="PR00388">
    <property type="entry name" value="PDIESTERASE2"/>
</dbReference>
<feature type="region of interest" description="Disordered" evidence="1">
    <location>
        <begin position="79"/>
        <end position="124"/>
    </location>
</feature>
<dbReference type="GO" id="GO:0004115">
    <property type="term" value="F:3',5'-cyclic-AMP phosphodiesterase activity"/>
    <property type="evidence" value="ECO:0007669"/>
    <property type="project" value="InterPro"/>
</dbReference>
<dbReference type="GO" id="GO:0047555">
    <property type="term" value="F:3',5'-cyclic-GMP phosphodiesterase activity"/>
    <property type="evidence" value="ECO:0007669"/>
    <property type="project" value="TreeGrafter"/>
</dbReference>
<evidence type="ECO:0000256" key="1">
    <source>
        <dbReference type="SAM" id="MobiDB-lite"/>
    </source>
</evidence>
<dbReference type="InterPro" id="IPR000396">
    <property type="entry name" value="Pdiesterase2"/>
</dbReference>
<dbReference type="InterPro" id="IPR036866">
    <property type="entry name" value="RibonucZ/Hydroxyglut_hydro"/>
</dbReference>
<evidence type="ECO:0000313" key="3">
    <source>
        <dbReference type="Proteomes" id="UP000016933"/>
    </source>
</evidence>
<feature type="region of interest" description="Disordered" evidence="1">
    <location>
        <begin position="469"/>
        <end position="500"/>
    </location>
</feature>
<dbReference type="Pfam" id="PF02112">
    <property type="entry name" value="PDEase_II"/>
    <property type="match status" value="2"/>
</dbReference>
<feature type="compositionally biased region" description="Polar residues" evidence="1">
    <location>
        <begin position="287"/>
        <end position="310"/>
    </location>
</feature>
<dbReference type="CDD" id="cd07735">
    <property type="entry name" value="class_II_PDE_MBL-fold"/>
    <property type="match status" value="1"/>
</dbReference>
<accession>N1PVZ7</accession>
<dbReference type="HOGENOM" id="CLU_016658_1_0_1"/>
<dbReference type="PANTHER" id="PTHR28283">
    <property type="entry name" value="3',5'-CYCLIC-NUCLEOTIDE PHOSPHODIESTERASE 1"/>
    <property type="match status" value="1"/>
</dbReference>
<dbReference type="EMBL" id="KB446536">
    <property type="protein sequence ID" value="EME47557.1"/>
    <property type="molecule type" value="Genomic_DNA"/>
</dbReference>
<evidence type="ECO:0000313" key="2">
    <source>
        <dbReference type="EMBL" id="EME47557.1"/>
    </source>
</evidence>
<dbReference type="GO" id="GO:1902660">
    <property type="term" value="P:negative regulation of glucose mediated signaling pathway"/>
    <property type="evidence" value="ECO:0007669"/>
    <property type="project" value="TreeGrafter"/>
</dbReference>
<protein>
    <submittedName>
        <fullName evidence="2">Uncharacterized protein</fullName>
    </submittedName>
</protein>
<dbReference type="AlphaFoldDB" id="N1PVZ7"/>
<dbReference type="STRING" id="675120.N1PVZ7"/>
<dbReference type="GO" id="GO:0006198">
    <property type="term" value="P:cAMP catabolic process"/>
    <property type="evidence" value="ECO:0007669"/>
    <property type="project" value="InterPro"/>
</dbReference>
<reference evidence="2 3" key="2">
    <citation type="journal article" date="2012" name="PLoS Pathog.">
        <title>Diverse lifestyles and strategies of plant pathogenesis encoded in the genomes of eighteen Dothideomycetes fungi.</title>
        <authorList>
            <person name="Ohm R.A."/>
            <person name="Feau N."/>
            <person name="Henrissat B."/>
            <person name="Schoch C.L."/>
            <person name="Horwitz B.A."/>
            <person name="Barry K.W."/>
            <person name="Condon B.J."/>
            <person name="Copeland A.C."/>
            <person name="Dhillon B."/>
            <person name="Glaser F."/>
            <person name="Hesse C.N."/>
            <person name="Kosti I."/>
            <person name="LaButti K."/>
            <person name="Lindquist E.A."/>
            <person name="Lucas S."/>
            <person name="Salamov A.A."/>
            <person name="Bradshaw R.E."/>
            <person name="Ciuffetti L."/>
            <person name="Hamelin R.C."/>
            <person name="Kema G.H.J."/>
            <person name="Lawrence C."/>
            <person name="Scott J.A."/>
            <person name="Spatafora J.W."/>
            <person name="Turgeon B.G."/>
            <person name="de Wit P.J.G.M."/>
            <person name="Zhong S."/>
            <person name="Goodwin S.B."/>
            <person name="Grigoriev I.V."/>
        </authorList>
    </citation>
    <scope>NUCLEOTIDE SEQUENCE [LARGE SCALE GENOMIC DNA]</scope>
    <source>
        <strain evidence="3">NZE10 / CBS 128990</strain>
    </source>
</reference>
<organism evidence="2 3">
    <name type="scientific">Dothistroma septosporum (strain NZE10 / CBS 128990)</name>
    <name type="common">Red band needle blight fungus</name>
    <name type="synonym">Mycosphaerella pini</name>
    <dbReference type="NCBI Taxonomy" id="675120"/>
    <lineage>
        <taxon>Eukaryota</taxon>
        <taxon>Fungi</taxon>
        <taxon>Dikarya</taxon>
        <taxon>Ascomycota</taxon>
        <taxon>Pezizomycotina</taxon>
        <taxon>Dothideomycetes</taxon>
        <taxon>Dothideomycetidae</taxon>
        <taxon>Mycosphaerellales</taxon>
        <taxon>Mycosphaerellaceae</taxon>
        <taxon>Dothistroma</taxon>
    </lineage>
</organism>